<dbReference type="Gene3D" id="3.40.366.10">
    <property type="entry name" value="Malonyl-Coenzyme A Acyl Carrier Protein, domain 2"/>
    <property type="match status" value="1"/>
</dbReference>
<dbReference type="OrthoDB" id="5417908at2759"/>
<feature type="region of interest" description="Disordered" evidence="2">
    <location>
        <begin position="1"/>
        <end position="73"/>
    </location>
</feature>
<evidence type="ECO:0000256" key="1">
    <source>
        <dbReference type="ARBA" id="ARBA00022581"/>
    </source>
</evidence>
<feature type="compositionally biased region" description="Pro residues" evidence="2">
    <location>
        <begin position="8"/>
        <end position="23"/>
    </location>
</feature>
<gene>
    <name evidence="3" type="ORF">ABB37_07402</name>
</gene>
<feature type="compositionally biased region" description="Polar residues" evidence="2">
    <location>
        <begin position="765"/>
        <end position="775"/>
    </location>
</feature>
<dbReference type="GO" id="GO:0016740">
    <property type="term" value="F:transferase activity"/>
    <property type="evidence" value="ECO:0007669"/>
    <property type="project" value="InterPro"/>
</dbReference>
<feature type="compositionally biased region" description="Low complexity" evidence="2">
    <location>
        <begin position="1967"/>
        <end position="1980"/>
    </location>
</feature>
<dbReference type="PANTHER" id="PTHR13037">
    <property type="entry name" value="FORMIN"/>
    <property type="match status" value="1"/>
</dbReference>
<feature type="compositionally biased region" description="Polar residues" evidence="2">
    <location>
        <begin position="1877"/>
        <end position="1892"/>
    </location>
</feature>
<dbReference type="EMBL" id="LGTL01000018">
    <property type="protein sequence ID" value="KPA77068.1"/>
    <property type="molecule type" value="Genomic_DNA"/>
</dbReference>
<protein>
    <submittedName>
        <fullName evidence="3">Uncharacterized protein</fullName>
    </submittedName>
</protein>
<feature type="compositionally biased region" description="Polar residues" evidence="2">
    <location>
        <begin position="1486"/>
        <end position="1495"/>
    </location>
</feature>
<dbReference type="EMBL" id="LGTL01000018">
    <property type="protein sequence ID" value="KPA77069.1"/>
    <property type="molecule type" value="Genomic_DNA"/>
</dbReference>
<feature type="compositionally biased region" description="Pro residues" evidence="2">
    <location>
        <begin position="1595"/>
        <end position="1604"/>
    </location>
</feature>
<feature type="region of interest" description="Disordered" evidence="2">
    <location>
        <begin position="1171"/>
        <end position="1195"/>
    </location>
</feature>
<feature type="region of interest" description="Disordered" evidence="2">
    <location>
        <begin position="1877"/>
        <end position="1898"/>
    </location>
</feature>
<feature type="compositionally biased region" description="Low complexity" evidence="2">
    <location>
        <begin position="24"/>
        <end position="37"/>
    </location>
</feature>
<organism evidence="3 4">
    <name type="scientific">Leptomonas pyrrhocoris</name>
    <name type="common">Firebug parasite</name>
    <dbReference type="NCBI Taxonomy" id="157538"/>
    <lineage>
        <taxon>Eukaryota</taxon>
        <taxon>Discoba</taxon>
        <taxon>Euglenozoa</taxon>
        <taxon>Kinetoplastea</taxon>
        <taxon>Metakinetoplastina</taxon>
        <taxon>Trypanosomatida</taxon>
        <taxon>Trypanosomatidae</taxon>
        <taxon>Leishmaniinae</taxon>
        <taxon>Leptomonas</taxon>
    </lineage>
</organism>
<dbReference type="OMA" id="PSIHAHA"/>
<feature type="region of interest" description="Disordered" evidence="2">
    <location>
        <begin position="1478"/>
        <end position="1520"/>
    </location>
</feature>
<feature type="region of interest" description="Disordered" evidence="2">
    <location>
        <begin position="1585"/>
        <end position="1612"/>
    </location>
</feature>
<keyword evidence="1" id="KW-0945">Host-virus interaction</keyword>
<feature type="region of interest" description="Disordered" evidence="2">
    <location>
        <begin position="262"/>
        <end position="317"/>
    </location>
</feature>
<dbReference type="RefSeq" id="XP_015655508.1">
    <property type="nucleotide sequence ID" value="XM_015806031.1"/>
</dbReference>
<dbReference type="VEuPathDB" id="TriTrypDB:LpyrH10_18_1290"/>
<feature type="compositionally biased region" description="Polar residues" evidence="2">
    <location>
        <begin position="676"/>
        <end position="688"/>
    </location>
</feature>
<feature type="compositionally biased region" description="Low complexity" evidence="2">
    <location>
        <begin position="1173"/>
        <end position="1193"/>
    </location>
</feature>
<dbReference type="InterPro" id="IPR001227">
    <property type="entry name" value="Ac_transferase_dom_sf"/>
</dbReference>
<dbReference type="RefSeq" id="XP_015655507.1">
    <property type="nucleotide sequence ID" value="XM_015806030.1"/>
</dbReference>
<sequence length="2091" mass="215570">MRRGAAPQPIPPSTRPLPTPPSSSHPDSTASVASVATSHDRAPAMAQPPAFSSVFAPGFAPSAVCPTPSSPSLLAPLPKAELTTMMADSGNLMEYATPVRRTESLLMPSAPLARGNTVASVSEEDGAAAGGDDDVKGDPVSDSVLQQRHQPLPTPPPPQRRPRPLPYPSPTAAMSSQLIRDTSAAAMAAEVEYNRMNSRNGAKGITTATATVEGAWTSRGVTAEVRAGALTSEEATQAPRLVRLLPSPSAATVASSYVSAGTTSTSMATTRPGNRSTSRDGGVRNFSSLPASLRQHDSEGFRVPRPQHVNDGVRTSADVGHSGASFSAFQPSAVTSVESTAQHSLAATSASSRAPNSGVTHVAALSASGHPYRARSRNFSTSVGRNVDSHVYLNTNVMSYYEVVPSATAAATTAAAASKEVDAVPLNAVSGARTTMSSFPRGSSPISSRVAATSEAAIDAAIGHHRRSVSKSPSTDQTKDANAVGFFEGVRSSRDAPTTHPCPSSSAAAAAPTPSQPPPPSSFADDTDSGDVAVVPMAGKYSAGDGRVRWGRPDALGGDGHVVRVVSGLLRCPTRDDLGAPQENESSLRSPLSDVDLTSGVLGGSGGVGGNARARGVGGVARGVAGGSAGAYQASNPISALLAGAGLHPNIHAAAPSPSSPPQPYRTTGHHGYTMSCDTGATLASQSDHNSRNARRPSPQGFWGGSRSNLAAYNVTAGNRHSRSGGNNASPRVSSPGGAEGRSVASATAGTPVPSPPHAARLRSPGNTGMPTSWTPRKPLQQPQQPQQSGRRNSSSTVAAPEAFSSDVRRSSNADTASGRPLSATGPLTSSFTPHRESGESSAARQPEAAAAAAAAAAAPSSQRAPHQRVLSSLKDVFLAASARSLSSINAGGASPTSPPPLHHQRVQSAAAAASLVGRRGGTGNGFSAPPPPPPRSLPLPPLPPTFALFGALERLSRFSELVELHREHTAVVDDFLSRLTLQLHRTTRGSTCSSSIGGGGGVSGDVHHDREFLRWHRILMFLFRNPSELVRVGVEFFSDAVNSWPLHMLYLACCFHVTASEHGFAALTAALRTGGIVSSGKGLFAALAVAMADGEVDFIRSTACMYQAAFYTGVLMRKRHQMFESETRLTASGGFTLLVVNIPISTLRRLVARVNEGYDVFVPMKTPGGDNSATVSSSAVGQSGVSPGGSPTLSSTQHVAFQPHSVIEVSRVISSRSAVVCGHPLDLLRLDMVLARFADFNGVKIHKEYLPAGGPENSNFFNKRMPHELLGLWRARGVSFSLASVRLPVYSPVNGELWADAAVAAVPSTSSVVAARAMGADMSGAALSLASPAVSAHRDELFMLLVAEAATAANQDLTYSLRHMRDGNVLLDFSTHAIGIGRLIAWTNKPIIVLAAPENRHELSAMPPPRRSPKDAAVLNTMEKLAVINDVLREVGASVEQPPNALAHPRVDLFTTFTELGLLEVMRGAAEVDQGDAALEGSGSNGLVRSSAPDSAQVLRAPARSVSDHQSGSGSGGGGWVSCSSLAPATASANHADRPTSPFDAASAPAPVAGRRMRWGAASTASTSVSIVVIDASNTATTGDVSVSFHPPSASQPPPPPPRSAAELATASPGEAAAAVVNTACPAGLPCTNGRAVGLGGASTTPPESPLSAAGRETLSTGNYTVESAAIAASSASSAVGILIAPPPTAVSIHREHRRGDGAGGSGSSSNSCAFAATTTTTNSSAASIVSNIAAAPLRESGVAAVADNVAASLLLRPPSAHRQTSQLSNSPSPPIGRCSLVSDMSPPYHARSRTHDVGQRGPQPQHEHGVFNLGTTTPARQASSEHDTPISPPALWHVGSPVSPAGGPVSAGATPVLANVVVEASEPAASASTNVLIASKDSSPHPSQQPRRVWSAASTAFPAHHPLSTSSPQDSSTNYNYCGNNATTTTTRRLRGIHTVLDAVEPESSGSGTGGVGLPASVRPQQQHQQQGTTPSQTELLPLSHGEEDFVIRRNNDYPGIVNVYQVSPLITYYEMQFNCVLCDGAVLFAGLLRKASGIAFPSYTLLLCPSVFALLELWDWFEFEELWRRSTGATLRSRAASPSSAGLR</sequence>
<dbReference type="Proteomes" id="UP000037923">
    <property type="component" value="Unassembled WGS sequence"/>
</dbReference>
<evidence type="ECO:0000313" key="3">
    <source>
        <dbReference type="EMBL" id="KPA77069.1"/>
    </source>
</evidence>
<keyword evidence="4" id="KW-1185">Reference proteome</keyword>
<feature type="region of interest" description="Disordered" evidence="2">
    <location>
        <begin position="652"/>
        <end position="868"/>
    </location>
</feature>
<evidence type="ECO:0000256" key="2">
    <source>
        <dbReference type="SAM" id="MobiDB-lite"/>
    </source>
</evidence>
<accession>A0A0M9FVY3</accession>
<feature type="region of interest" description="Disordered" evidence="2">
    <location>
        <begin position="1947"/>
        <end position="1982"/>
    </location>
</feature>
<feature type="compositionally biased region" description="Pro residues" evidence="2">
    <location>
        <begin position="152"/>
        <end position="169"/>
    </location>
</feature>
<feature type="compositionally biased region" description="Polar residues" evidence="2">
    <location>
        <begin position="789"/>
        <end position="798"/>
    </location>
</feature>
<feature type="compositionally biased region" description="Polar residues" evidence="2">
    <location>
        <begin position="706"/>
        <end position="733"/>
    </location>
</feature>
<dbReference type="PANTHER" id="PTHR13037:SF24">
    <property type="entry name" value="POLYCOMB PROTEIN PCL-RELATED"/>
    <property type="match status" value="1"/>
</dbReference>
<proteinExistence type="predicted"/>
<feature type="compositionally biased region" description="Low complexity" evidence="2">
    <location>
        <begin position="840"/>
        <end position="865"/>
    </location>
</feature>
<name>A0A0M9FVY3_LEPPY</name>
<reference evidence="3 4" key="1">
    <citation type="submission" date="2015-07" db="EMBL/GenBank/DDBJ databases">
        <title>High-quality genome of monoxenous trypanosomatid Leptomonas pyrrhocoris.</title>
        <authorList>
            <person name="Flegontov P."/>
            <person name="Butenko A."/>
            <person name="Firsov S."/>
            <person name="Vlcek C."/>
            <person name="Logacheva M.D."/>
            <person name="Field M."/>
            <person name="Filatov D."/>
            <person name="Flegontova O."/>
            <person name="Gerasimov E."/>
            <person name="Jackson A.P."/>
            <person name="Kelly S."/>
            <person name="Opperdoes F."/>
            <person name="O'Reilly A."/>
            <person name="Votypka J."/>
            <person name="Yurchenko V."/>
            <person name="Lukes J."/>
        </authorList>
    </citation>
    <scope>NUCLEOTIDE SEQUENCE [LARGE SCALE GENOMIC DNA]</scope>
    <source>
        <strain evidence="3">H10</strain>
    </source>
</reference>
<feature type="compositionally biased region" description="Pro residues" evidence="2">
    <location>
        <begin position="929"/>
        <end position="940"/>
    </location>
</feature>
<feature type="compositionally biased region" description="Low complexity" evidence="2">
    <location>
        <begin position="496"/>
        <end position="513"/>
    </location>
</feature>
<feature type="region of interest" description="Disordered" evidence="2">
    <location>
        <begin position="116"/>
        <end position="172"/>
    </location>
</feature>
<feature type="region of interest" description="Disordered" evidence="2">
    <location>
        <begin position="492"/>
        <end position="531"/>
    </location>
</feature>
<evidence type="ECO:0000313" key="4">
    <source>
        <dbReference type="Proteomes" id="UP000037923"/>
    </source>
</evidence>
<feature type="region of interest" description="Disordered" evidence="2">
    <location>
        <begin position="889"/>
        <end position="940"/>
    </location>
</feature>
<feature type="compositionally biased region" description="Low complexity" evidence="2">
    <location>
        <begin position="140"/>
        <end position="151"/>
    </location>
</feature>
<comment type="caution">
    <text evidence="3">The sequence shown here is derived from an EMBL/GenBank/DDBJ whole genome shotgun (WGS) entry which is preliminary data.</text>
</comment>
<dbReference type="GeneID" id="26907688"/>